<name>A0ABR7P7P7_9FIRM</name>
<dbReference type="InterPro" id="IPR008278">
    <property type="entry name" value="4-PPantetheinyl_Trfase_dom"/>
</dbReference>
<evidence type="ECO:0000313" key="5">
    <source>
        <dbReference type="Proteomes" id="UP000661649"/>
    </source>
</evidence>
<protein>
    <submittedName>
        <fullName evidence="4">4'-phosphopantetheinyl transferase superfamily protein</fullName>
    </submittedName>
</protein>
<comment type="caution">
    <text evidence="4">The sequence shown here is derived from an EMBL/GenBank/DDBJ whole genome shotgun (WGS) entry which is preliminary data.</text>
</comment>
<accession>A0ABR7P7P7</accession>
<dbReference type="PANTHER" id="PTHR12215">
    <property type="entry name" value="PHOSPHOPANTETHEINE TRANSFERASE"/>
    <property type="match status" value="1"/>
</dbReference>
<comment type="similarity">
    <text evidence="1">Belongs to the P-Pant transferase superfamily. Gsp/Sfp/HetI/AcpT family.</text>
</comment>
<dbReference type="SUPFAM" id="SSF56214">
    <property type="entry name" value="4'-phosphopantetheinyl transferase"/>
    <property type="match status" value="2"/>
</dbReference>
<feature type="domain" description="4'-phosphopantetheinyl transferase" evidence="3">
    <location>
        <begin position="93"/>
        <end position="162"/>
    </location>
</feature>
<proteinExistence type="inferred from homology"/>
<dbReference type="Pfam" id="PF01648">
    <property type="entry name" value="ACPS"/>
    <property type="match status" value="1"/>
</dbReference>
<evidence type="ECO:0000256" key="2">
    <source>
        <dbReference type="ARBA" id="ARBA00022679"/>
    </source>
</evidence>
<keyword evidence="2 4" id="KW-0808">Transferase</keyword>
<dbReference type="InterPro" id="IPR037143">
    <property type="entry name" value="4-PPantetheinyl_Trfase_dom_sf"/>
</dbReference>
<organism evidence="4 5">
    <name type="scientific">Blautia stercoris</name>
    <dbReference type="NCBI Taxonomy" id="871664"/>
    <lineage>
        <taxon>Bacteria</taxon>
        <taxon>Bacillati</taxon>
        <taxon>Bacillota</taxon>
        <taxon>Clostridia</taxon>
        <taxon>Lachnospirales</taxon>
        <taxon>Lachnospiraceae</taxon>
        <taxon>Blautia</taxon>
    </lineage>
</organism>
<dbReference type="Gene3D" id="3.90.470.20">
    <property type="entry name" value="4'-phosphopantetheinyl transferase domain"/>
    <property type="match status" value="2"/>
</dbReference>
<dbReference type="PANTHER" id="PTHR12215:SF10">
    <property type="entry name" value="L-AMINOADIPATE-SEMIALDEHYDE DEHYDROGENASE-PHOSPHOPANTETHEINYL TRANSFERASE"/>
    <property type="match status" value="1"/>
</dbReference>
<keyword evidence="5" id="KW-1185">Reference proteome</keyword>
<evidence type="ECO:0000256" key="1">
    <source>
        <dbReference type="ARBA" id="ARBA00010990"/>
    </source>
</evidence>
<dbReference type="Proteomes" id="UP000661649">
    <property type="component" value="Unassembled WGS sequence"/>
</dbReference>
<dbReference type="RefSeq" id="WP_117457506.1">
    <property type="nucleotide sequence ID" value="NZ_JACRTP010000001.1"/>
</dbReference>
<reference evidence="4 5" key="1">
    <citation type="submission" date="2020-08" db="EMBL/GenBank/DDBJ databases">
        <title>Genome public.</title>
        <authorList>
            <person name="Liu C."/>
            <person name="Sun Q."/>
        </authorList>
    </citation>
    <scope>NUCLEOTIDE SEQUENCE [LARGE SCALE GENOMIC DNA]</scope>
    <source>
        <strain evidence="4 5">3_YM_SP_D4_24.mj</strain>
    </source>
</reference>
<gene>
    <name evidence="4" type="ORF">H8712_02110</name>
</gene>
<evidence type="ECO:0000313" key="4">
    <source>
        <dbReference type="EMBL" id="MBC8627431.1"/>
    </source>
</evidence>
<dbReference type="InterPro" id="IPR050559">
    <property type="entry name" value="P-Pant_transferase_sf"/>
</dbReference>
<evidence type="ECO:0000259" key="3">
    <source>
        <dbReference type="Pfam" id="PF01648"/>
    </source>
</evidence>
<sequence>MTNQIWIYYGKIENLVKEESSKQKRERTAGRLLLLNAIKKSNIQTIQNLEELEQSIEIGAHGKPYFKDKTRFPFFNISHSGDYAVCAVATCEIGIDIQKIQSYSPRLLRRILTKQELLQLEQSEEKESFFCSLWSQKESYVKWSGQGITRELDTLEKNAWQESFSIEDYWVCVTAQSACEIECIKESE</sequence>
<dbReference type="GO" id="GO:0016740">
    <property type="term" value="F:transferase activity"/>
    <property type="evidence" value="ECO:0007669"/>
    <property type="project" value="UniProtKB-KW"/>
</dbReference>
<dbReference type="EMBL" id="JACRTP010000001">
    <property type="protein sequence ID" value="MBC8627431.1"/>
    <property type="molecule type" value="Genomic_DNA"/>
</dbReference>